<evidence type="ECO:0000259" key="7">
    <source>
        <dbReference type="PROSITE" id="PS50011"/>
    </source>
</evidence>
<evidence type="ECO:0000256" key="5">
    <source>
        <dbReference type="ARBA" id="ARBA00022840"/>
    </source>
</evidence>
<accession>A0AAN6PIZ2</accession>
<dbReference type="SUPFAM" id="SSF56112">
    <property type="entry name" value="Protein kinase-like (PK-like)"/>
    <property type="match status" value="1"/>
</dbReference>
<evidence type="ECO:0000313" key="8">
    <source>
        <dbReference type="EMBL" id="KAK4040830.1"/>
    </source>
</evidence>
<keyword evidence="9" id="KW-1185">Reference proteome</keyword>
<dbReference type="PROSITE" id="PS50011">
    <property type="entry name" value="PROTEIN_KINASE_DOM"/>
    <property type="match status" value="1"/>
</dbReference>
<dbReference type="GO" id="GO:0004674">
    <property type="term" value="F:protein serine/threonine kinase activity"/>
    <property type="evidence" value="ECO:0007669"/>
    <property type="project" value="UniProtKB-KW"/>
</dbReference>
<evidence type="ECO:0000256" key="1">
    <source>
        <dbReference type="ARBA" id="ARBA00022527"/>
    </source>
</evidence>
<dbReference type="PANTHER" id="PTHR45646">
    <property type="entry name" value="SERINE/THREONINE-PROTEIN KINASE DOA-RELATED"/>
    <property type="match status" value="1"/>
</dbReference>
<protein>
    <submittedName>
        <fullName evidence="8">Kinase domain-protein</fullName>
    </submittedName>
</protein>
<dbReference type="GO" id="GO:0005634">
    <property type="term" value="C:nucleus"/>
    <property type="evidence" value="ECO:0007669"/>
    <property type="project" value="TreeGrafter"/>
</dbReference>
<keyword evidence="3" id="KW-0547">Nucleotide-binding</keyword>
<sequence length="432" mass="48035">MVKHIKSTRSLPAGRGRGEARVLPARGDHPILIGDRLHERYRIAHKLGHDIFSTLWLARDEQLSRYVAVKVGTADSADSSHREVDILSQLSNSNARDGTGKGFFPAVLDSFNLESPNGTHPCFVTAPARYSLADTKQASSGLFQLDVARSLAAQLTLAVVHIHEQGFVHGDLHLGNTLLHLPSPLDALPETNLYTKYRAPEPEPILRLDGAPLTQGVPLPRDPPPNIWLGDESETIPLRNTNLLLTDFGTAFRLSTESRFASYTPLEIRPPEARFAPATPLSFASDIWSLGCTVWALLAHRSLFDALWLASEDNVAAQWVDVVGVGCLPAEWWGVWEAWPKYFTEVGPGRQPVGGRRAWSLGRRYEEWVVEPRRERGLATMGDGEREAFLGMVRGMLAFQPRDRLSAKEVLEMEWMREWAMPEYVKGLSLGG</sequence>
<name>A0AAN6PIZ2_9PEZI</name>
<dbReference type="PANTHER" id="PTHR45646:SF11">
    <property type="entry name" value="SERINE_THREONINE-PROTEIN KINASE DOA"/>
    <property type="match status" value="1"/>
</dbReference>
<reference evidence="9" key="1">
    <citation type="journal article" date="2023" name="Mol. Phylogenet. Evol.">
        <title>Genome-scale phylogeny and comparative genomics of the fungal order Sordariales.</title>
        <authorList>
            <person name="Hensen N."/>
            <person name="Bonometti L."/>
            <person name="Westerberg I."/>
            <person name="Brannstrom I.O."/>
            <person name="Guillou S."/>
            <person name="Cros-Aarteil S."/>
            <person name="Calhoun S."/>
            <person name="Haridas S."/>
            <person name="Kuo A."/>
            <person name="Mondo S."/>
            <person name="Pangilinan J."/>
            <person name="Riley R."/>
            <person name="LaButti K."/>
            <person name="Andreopoulos B."/>
            <person name="Lipzen A."/>
            <person name="Chen C."/>
            <person name="Yan M."/>
            <person name="Daum C."/>
            <person name="Ng V."/>
            <person name="Clum A."/>
            <person name="Steindorff A."/>
            <person name="Ohm R.A."/>
            <person name="Martin F."/>
            <person name="Silar P."/>
            <person name="Natvig D.O."/>
            <person name="Lalanne C."/>
            <person name="Gautier V."/>
            <person name="Ament-Velasquez S.L."/>
            <person name="Kruys A."/>
            <person name="Hutchinson M.I."/>
            <person name="Powell A.J."/>
            <person name="Barry K."/>
            <person name="Miller A.N."/>
            <person name="Grigoriev I.V."/>
            <person name="Debuchy R."/>
            <person name="Gladieux P."/>
            <person name="Hiltunen Thoren M."/>
            <person name="Johannesson H."/>
        </authorList>
    </citation>
    <scope>NUCLEOTIDE SEQUENCE [LARGE SCALE GENOMIC DNA]</scope>
    <source>
        <strain evidence="9">CBS 284.82</strain>
    </source>
</reference>
<dbReference type="InterPro" id="IPR011009">
    <property type="entry name" value="Kinase-like_dom_sf"/>
</dbReference>
<proteinExistence type="predicted"/>
<feature type="domain" description="Protein kinase" evidence="7">
    <location>
        <begin position="41"/>
        <end position="416"/>
    </location>
</feature>
<dbReference type="Pfam" id="PF00069">
    <property type="entry name" value="Pkinase"/>
    <property type="match status" value="1"/>
</dbReference>
<dbReference type="Proteomes" id="UP001303115">
    <property type="component" value="Unassembled WGS sequence"/>
</dbReference>
<dbReference type="EMBL" id="MU854368">
    <property type="protein sequence ID" value="KAK4040830.1"/>
    <property type="molecule type" value="Genomic_DNA"/>
</dbReference>
<keyword evidence="5" id="KW-0067">ATP-binding</keyword>
<organism evidence="8 9">
    <name type="scientific">Parachaetomium inaequale</name>
    <dbReference type="NCBI Taxonomy" id="2588326"/>
    <lineage>
        <taxon>Eukaryota</taxon>
        <taxon>Fungi</taxon>
        <taxon>Dikarya</taxon>
        <taxon>Ascomycota</taxon>
        <taxon>Pezizomycotina</taxon>
        <taxon>Sordariomycetes</taxon>
        <taxon>Sordariomycetidae</taxon>
        <taxon>Sordariales</taxon>
        <taxon>Chaetomiaceae</taxon>
        <taxon>Parachaetomium</taxon>
    </lineage>
</organism>
<keyword evidence="1" id="KW-0723">Serine/threonine-protein kinase</keyword>
<comment type="caution">
    <text evidence="8">The sequence shown here is derived from an EMBL/GenBank/DDBJ whole genome shotgun (WGS) entry which is preliminary data.</text>
</comment>
<keyword evidence="2" id="KW-0808">Transferase</keyword>
<evidence type="ECO:0000256" key="4">
    <source>
        <dbReference type="ARBA" id="ARBA00022777"/>
    </source>
</evidence>
<dbReference type="SMART" id="SM00220">
    <property type="entry name" value="S_TKc"/>
    <property type="match status" value="1"/>
</dbReference>
<evidence type="ECO:0000256" key="2">
    <source>
        <dbReference type="ARBA" id="ARBA00022679"/>
    </source>
</evidence>
<dbReference type="Gene3D" id="1.10.510.10">
    <property type="entry name" value="Transferase(Phosphotransferase) domain 1"/>
    <property type="match status" value="1"/>
</dbReference>
<dbReference type="InterPro" id="IPR051175">
    <property type="entry name" value="CLK_kinases"/>
</dbReference>
<dbReference type="GO" id="GO:0005524">
    <property type="term" value="F:ATP binding"/>
    <property type="evidence" value="ECO:0007669"/>
    <property type="project" value="UniProtKB-KW"/>
</dbReference>
<dbReference type="InterPro" id="IPR000719">
    <property type="entry name" value="Prot_kinase_dom"/>
</dbReference>
<evidence type="ECO:0000256" key="3">
    <source>
        <dbReference type="ARBA" id="ARBA00022741"/>
    </source>
</evidence>
<dbReference type="GO" id="GO:0043484">
    <property type="term" value="P:regulation of RNA splicing"/>
    <property type="evidence" value="ECO:0007669"/>
    <property type="project" value="TreeGrafter"/>
</dbReference>
<keyword evidence="4 8" id="KW-0418">Kinase</keyword>
<dbReference type="Gene3D" id="3.30.200.20">
    <property type="entry name" value="Phosphorylase Kinase, domain 1"/>
    <property type="match status" value="1"/>
</dbReference>
<evidence type="ECO:0000256" key="6">
    <source>
        <dbReference type="SAM" id="MobiDB-lite"/>
    </source>
</evidence>
<dbReference type="AlphaFoldDB" id="A0AAN6PIZ2"/>
<gene>
    <name evidence="8" type="ORF">C8A01DRAFT_35105</name>
</gene>
<feature type="region of interest" description="Disordered" evidence="6">
    <location>
        <begin position="1"/>
        <end position="20"/>
    </location>
</feature>
<evidence type="ECO:0000313" key="9">
    <source>
        <dbReference type="Proteomes" id="UP001303115"/>
    </source>
</evidence>